<dbReference type="RefSeq" id="WP_096438784.1">
    <property type="nucleotide sequence ID" value="NZ_AP018164.1"/>
</dbReference>
<keyword evidence="2" id="KW-1185">Reference proteome</keyword>
<dbReference type="Proteomes" id="UP000217736">
    <property type="component" value="Chromosome"/>
</dbReference>
<name>A0A1Z4EFY8_9MYCO</name>
<sequence>MTHQPPPAAGFAVPARKRPTADIVATVLLFVGQLVASALAFLLALTRSSTLMLAICSDNCDTAEVGHFVHDTWTGALILVSGMGVALLVAACGTLVSGLRGTLMWKWPAIGLVLVVVCSGIAMALWIDATSGTG</sequence>
<dbReference type="KEGG" id="mshg:MSG_01731"/>
<protein>
    <submittedName>
        <fullName evidence="1">Uncharacterized protein</fullName>
    </submittedName>
</protein>
<reference evidence="2" key="1">
    <citation type="submission" date="2017-06" db="EMBL/GenBank/DDBJ databases">
        <title>Complete Genome Sequence of Mycobacterium shigaense.</title>
        <authorList>
            <person name="Fukano H."/>
            <person name="Yoshida M."/>
            <person name="Kazumi Y."/>
            <person name="Ogura Y."/>
            <person name="Mitarai S."/>
            <person name="Hayashi T."/>
            <person name="Hoshino Y."/>
        </authorList>
    </citation>
    <scope>NUCLEOTIDE SEQUENCE [LARGE SCALE GENOMIC DNA]</scope>
    <source>
        <strain evidence="2">UN-152</strain>
    </source>
</reference>
<dbReference type="OrthoDB" id="4752380at2"/>
<dbReference type="EMBL" id="AP018164">
    <property type="protein sequence ID" value="BAX91884.1"/>
    <property type="molecule type" value="Genomic_DNA"/>
</dbReference>
<evidence type="ECO:0000313" key="1">
    <source>
        <dbReference type="EMBL" id="BAX91884.1"/>
    </source>
</evidence>
<evidence type="ECO:0000313" key="2">
    <source>
        <dbReference type="Proteomes" id="UP000217736"/>
    </source>
</evidence>
<dbReference type="AlphaFoldDB" id="A0A1Z4EFY8"/>
<organism evidence="1 2">
    <name type="scientific">Mycobacterium shigaense</name>
    <dbReference type="NCBI Taxonomy" id="722731"/>
    <lineage>
        <taxon>Bacteria</taxon>
        <taxon>Bacillati</taxon>
        <taxon>Actinomycetota</taxon>
        <taxon>Actinomycetes</taxon>
        <taxon>Mycobacteriales</taxon>
        <taxon>Mycobacteriaceae</taxon>
        <taxon>Mycobacterium</taxon>
        <taxon>Mycobacterium simiae complex</taxon>
    </lineage>
</organism>
<proteinExistence type="predicted"/>
<gene>
    <name evidence="1" type="ORF">MSG_01731</name>
</gene>
<accession>A0A1Z4EFY8</accession>